<evidence type="ECO:0000256" key="5">
    <source>
        <dbReference type="ARBA" id="ARBA00023004"/>
    </source>
</evidence>
<dbReference type="SFLD" id="SFLDG01121">
    <property type="entry name" value="Diphthamide_biosynthesis"/>
    <property type="match status" value="1"/>
</dbReference>
<dbReference type="PANTHER" id="PTHR10762:SF2">
    <property type="entry name" value="2-(3-AMINO-3-CARBOXYPROPYL)HISTIDINE SYNTHASE SUBUNIT 2"/>
    <property type="match status" value="1"/>
</dbReference>
<dbReference type="Gene3D" id="3.40.50.11860">
    <property type="entry name" value="Diphthamide synthesis DPH1/DPH2 domain 3"/>
    <property type="match status" value="1"/>
</dbReference>
<dbReference type="RefSeq" id="XP_048142004.1">
    <property type="nucleotide sequence ID" value="XM_048286047.1"/>
</dbReference>
<evidence type="ECO:0000313" key="10">
    <source>
        <dbReference type="RefSeq" id="XP_048142004.1"/>
    </source>
</evidence>
<proteinExistence type="inferred from homology"/>
<keyword evidence="6 7" id="KW-0411">Iron-sulfur</keyword>
<dbReference type="PANTHER" id="PTHR10762">
    <property type="entry name" value="DIPHTHAMIDE BIOSYNTHESIS PROTEIN"/>
    <property type="match status" value="1"/>
</dbReference>
<keyword evidence="5 7" id="KW-0408">Iron</keyword>
<dbReference type="NCBIfam" id="TIGR00322">
    <property type="entry name" value="diphth2_R"/>
    <property type="match status" value="1"/>
</dbReference>
<evidence type="ECO:0000256" key="2">
    <source>
        <dbReference type="ARBA" id="ARBA00005156"/>
    </source>
</evidence>
<protein>
    <recommendedName>
        <fullName evidence="7">2-(3-amino-3-carboxypropyl)histidine synthase subunit 2</fullName>
    </recommendedName>
</protein>
<accession>A0ABM3HZI5</accession>
<keyword evidence="4 7" id="KW-0479">Metal-binding</keyword>
<dbReference type="Proteomes" id="UP000827889">
    <property type="component" value="Chromosome 10"/>
</dbReference>
<sequence>MDLESFYEIDRTAEFILSRNFARVALQFPDDLLKDSTKVVRALRTKLASLRASSGEENRGDHDVGLFVMADITFGSCCVDEVGASHINADCVIHYGHTCLTPTSTLPAFFVFGKAPINVSTCVNNLLHTASTAGQPVMVLFGLEYAYAMLDVRKAVLEALLSYESQAELEIQFSDVVCSVLDPSGKSGDSCGITELVGVSHANDAVGVQSITRHSTGGLVWNVPQGRKVEEYSMFWIGSENAAFANLVLTFNGCEIVRYDATEDRLVTDLSQQRKILKRRYFLVEKAKDANIVGILVGTLGVAGYLHMIHQMKELVTGAGKKAYILAMGRPNPAKLANFPECDVFIYVSCAQTALLDSKEFLAPVITPFEAMIAFKSGSQWTGEYVMEFRDLIKLSPEEVRKPSEEARFSFLQGGYVEDQNLDGILAPLGLDEEDYEGDLALARAAEKALSLRDRCPNSVVKGMAKSGAEFLAARTYHGLDMDSYSSSPEPFIVGRTGKASGYEDEKSREKD</sequence>
<comment type="function">
    <text evidence="7">Required for the first step of diphthamide biosynthesis, a post-translational modification of histidine which occurs in elongation factor 2. DPH1 and DPH2 transfer a 3-amino-3-carboxypropyl (ACP) group from S-adenosyl-L-methionine (SAM) to a histidine residue, the reaction is assisted by a reduction system comprising DPH3 and a NADH-dependent reductase. Facilitates the reduction of the catalytic iron-sulfur cluster found in the DPH1 subunit.</text>
</comment>
<dbReference type="InterPro" id="IPR016435">
    <property type="entry name" value="DPH1/DPH2"/>
</dbReference>
<comment type="similarity">
    <text evidence="3 7">Belongs to the DPH1/DPH2 family. DPH2 subfamily.</text>
</comment>
<dbReference type="InterPro" id="IPR042265">
    <property type="entry name" value="DPH1/DPH2_3"/>
</dbReference>
<dbReference type="GeneID" id="115739175"/>
<dbReference type="Gene3D" id="3.40.50.11840">
    <property type="entry name" value="Diphthamide synthesis DPH1/DPH2 domain 1"/>
    <property type="match status" value="1"/>
</dbReference>
<dbReference type="NCBIfam" id="TIGR00272">
    <property type="entry name" value="DPH2"/>
    <property type="match status" value="1"/>
</dbReference>
<dbReference type="InterPro" id="IPR010014">
    <property type="entry name" value="DHP2"/>
</dbReference>
<evidence type="ECO:0000256" key="4">
    <source>
        <dbReference type="ARBA" id="ARBA00022723"/>
    </source>
</evidence>
<feature type="region of interest" description="Disordered" evidence="8">
    <location>
        <begin position="483"/>
        <end position="512"/>
    </location>
</feature>
<dbReference type="InterPro" id="IPR042263">
    <property type="entry name" value="DPH1/DPH2_1"/>
</dbReference>
<dbReference type="SFLD" id="SFLDS00032">
    <property type="entry name" value="Radical_SAM_3-amino-3-carboxyp"/>
    <property type="match status" value="1"/>
</dbReference>
<evidence type="ECO:0000313" key="9">
    <source>
        <dbReference type="Proteomes" id="UP000827889"/>
    </source>
</evidence>
<gene>
    <name evidence="10" type="primary">LOC115739175</name>
</gene>
<organism evidence="9 10">
    <name type="scientific">Rhodamnia argentea</name>
    <dbReference type="NCBI Taxonomy" id="178133"/>
    <lineage>
        <taxon>Eukaryota</taxon>
        <taxon>Viridiplantae</taxon>
        <taxon>Streptophyta</taxon>
        <taxon>Embryophyta</taxon>
        <taxon>Tracheophyta</taxon>
        <taxon>Spermatophyta</taxon>
        <taxon>Magnoliopsida</taxon>
        <taxon>eudicotyledons</taxon>
        <taxon>Gunneridae</taxon>
        <taxon>Pentapetalae</taxon>
        <taxon>rosids</taxon>
        <taxon>malvids</taxon>
        <taxon>Myrtales</taxon>
        <taxon>Myrtaceae</taxon>
        <taxon>Myrtoideae</taxon>
        <taxon>Myrteae</taxon>
        <taxon>Australasian group</taxon>
        <taxon>Rhodamnia</taxon>
    </lineage>
</organism>
<keyword evidence="9" id="KW-1185">Reference proteome</keyword>
<name>A0ABM3HZI5_9MYRT</name>
<evidence type="ECO:0000256" key="7">
    <source>
        <dbReference type="RuleBase" id="RU364133"/>
    </source>
</evidence>
<evidence type="ECO:0000256" key="3">
    <source>
        <dbReference type="ARBA" id="ARBA00006179"/>
    </source>
</evidence>
<feature type="compositionally biased region" description="Basic and acidic residues" evidence="8">
    <location>
        <begin position="502"/>
        <end position="512"/>
    </location>
</feature>
<evidence type="ECO:0000256" key="1">
    <source>
        <dbReference type="ARBA" id="ARBA00001966"/>
    </source>
</evidence>
<reference evidence="10" key="1">
    <citation type="submission" date="2025-08" db="UniProtKB">
        <authorList>
            <consortium name="RefSeq"/>
        </authorList>
    </citation>
    <scope>IDENTIFICATION</scope>
    <source>
        <tissue evidence="10">Leaf</tissue>
    </source>
</reference>
<evidence type="ECO:0000256" key="8">
    <source>
        <dbReference type="SAM" id="MobiDB-lite"/>
    </source>
</evidence>
<comment type="pathway">
    <text evidence="2 7">Protein modification; peptidyl-diphthamide biosynthesis.</text>
</comment>
<comment type="cofactor">
    <cofactor evidence="1">
        <name>[4Fe-4S] cluster</name>
        <dbReference type="ChEBI" id="CHEBI:49883"/>
    </cofactor>
</comment>
<dbReference type="Pfam" id="PF01866">
    <property type="entry name" value="Diphthamide_syn"/>
    <property type="match status" value="1"/>
</dbReference>
<evidence type="ECO:0000256" key="6">
    <source>
        <dbReference type="ARBA" id="ARBA00023014"/>
    </source>
</evidence>